<dbReference type="InterPro" id="IPR011733">
    <property type="entry name" value="CHP02185_IM"/>
</dbReference>
<keyword evidence="1" id="KW-0812">Transmembrane</keyword>
<dbReference type="NCBIfam" id="TIGR02185">
    <property type="entry name" value="Trep_Strep"/>
    <property type="match status" value="1"/>
</dbReference>
<gene>
    <name evidence="2" type="ORF">HMPREF1316_2333</name>
</gene>
<proteinExistence type="predicted"/>
<dbReference type="OrthoDB" id="9781459at2"/>
<reference evidence="2 3" key="1">
    <citation type="submission" date="2013-08" db="EMBL/GenBank/DDBJ databases">
        <authorList>
            <person name="Durkin A.S."/>
            <person name="Haft D.R."/>
            <person name="McCorrison J."/>
            <person name="Torralba M."/>
            <person name="Gillis M."/>
            <person name="Haft D.H."/>
            <person name="Methe B."/>
            <person name="Sutton G."/>
            <person name="Nelson K.E."/>
        </authorList>
    </citation>
    <scope>NUCLEOTIDE SEQUENCE [LARGE SCALE GENOMIC DNA]</scope>
    <source>
        <strain evidence="2 3">F0195</strain>
    </source>
</reference>
<keyword evidence="1" id="KW-0472">Membrane</keyword>
<protein>
    <submittedName>
        <fullName evidence="2">TIGR02185 family protein</fullName>
    </submittedName>
</protein>
<comment type="caution">
    <text evidence="2">The sequence shown here is derived from an EMBL/GenBank/DDBJ whole genome shotgun (WGS) entry which is preliminary data.</text>
</comment>
<dbReference type="AlphaFoldDB" id="U2V4W4"/>
<dbReference type="RefSeq" id="WP_021726441.1">
    <property type="nucleotide sequence ID" value="NZ_AWEZ01000054.1"/>
</dbReference>
<evidence type="ECO:0000313" key="2">
    <source>
        <dbReference type="EMBL" id="ERL07696.1"/>
    </source>
</evidence>
<dbReference type="STRING" id="1125712.HMPREF1316_2333"/>
<keyword evidence="3" id="KW-1185">Reference proteome</keyword>
<evidence type="ECO:0000313" key="3">
    <source>
        <dbReference type="Proteomes" id="UP000016638"/>
    </source>
</evidence>
<dbReference type="PATRIC" id="fig|1125712.3.peg.1569"/>
<feature type="transmembrane region" description="Helical" evidence="1">
    <location>
        <begin position="164"/>
        <end position="183"/>
    </location>
</feature>
<feature type="transmembrane region" description="Helical" evidence="1">
    <location>
        <begin position="12"/>
        <end position="31"/>
    </location>
</feature>
<keyword evidence="1" id="KW-1133">Transmembrane helix</keyword>
<dbReference type="EMBL" id="AWEZ01000054">
    <property type="protein sequence ID" value="ERL07696.1"/>
    <property type="molecule type" value="Genomic_DNA"/>
</dbReference>
<organism evidence="2 3">
    <name type="scientific">Olsenella profusa F0195</name>
    <dbReference type="NCBI Taxonomy" id="1125712"/>
    <lineage>
        <taxon>Bacteria</taxon>
        <taxon>Bacillati</taxon>
        <taxon>Actinomycetota</taxon>
        <taxon>Coriobacteriia</taxon>
        <taxon>Coriobacteriales</taxon>
        <taxon>Atopobiaceae</taxon>
        <taxon>Olsenella</taxon>
    </lineage>
</organism>
<accession>U2V4W4</accession>
<dbReference type="eggNOG" id="ENOG502Z9KJ">
    <property type="taxonomic scope" value="Bacteria"/>
</dbReference>
<dbReference type="Pfam" id="PF09605">
    <property type="entry name" value="Trep_Strep"/>
    <property type="match status" value="1"/>
</dbReference>
<feature type="transmembrane region" description="Helical" evidence="1">
    <location>
        <begin position="37"/>
        <end position="56"/>
    </location>
</feature>
<evidence type="ECO:0000256" key="1">
    <source>
        <dbReference type="SAM" id="Phobius"/>
    </source>
</evidence>
<name>U2V4W4_9ACTN</name>
<feature type="transmembrane region" description="Helical" evidence="1">
    <location>
        <begin position="63"/>
        <end position="80"/>
    </location>
</feature>
<sequence>MRKIGTRDLVTVAAMMVLFFGITLVIGSVALAIPFVYLYMSAGIDGFLGATFYLVAANRLNKHGLLFVWAAVYGAIEGLLGYSFLFPYFLAVGAIAELSMLGRDSYRNPIRNRIGWTINCIGNFVGNAVPLWWSWESFRVMAMQSGFSSATLDMEYNMVMTPHLMLIGVLITAVLTVAGVAFGQRLLQRHFEKAGVIK</sequence>
<dbReference type="Proteomes" id="UP000016638">
    <property type="component" value="Unassembled WGS sequence"/>
</dbReference>